<proteinExistence type="predicted"/>
<keyword evidence="2" id="KW-1185">Reference proteome</keyword>
<organism evidence="1 2">
    <name type="scientific">Pseudomonas veronii</name>
    <dbReference type="NCBI Taxonomy" id="76761"/>
    <lineage>
        <taxon>Bacteria</taxon>
        <taxon>Pseudomonadati</taxon>
        <taxon>Pseudomonadota</taxon>
        <taxon>Gammaproteobacteria</taxon>
        <taxon>Pseudomonadales</taxon>
        <taxon>Pseudomonadaceae</taxon>
        <taxon>Pseudomonas</taxon>
    </lineage>
</organism>
<evidence type="ECO:0000313" key="2">
    <source>
        <dbReference type="Proteomes" id="UP000614123"/>
    </source>
</evidence>
<dbReference type="EMBL" id="JAEILD010000240">
    <property type="protein sequence ID" value="MBI6653621.1"/>
    <property type="molecule type" value="Genomic_DNA"/>
</dbReference>
<dbReference type="Gene3D" id="2.40.30.10">
    <property type="entry name" value="Translation factors"/>
    <property type="match status" value="1"/>
</dbReference>
<evidence type="ECO:0000313" key="1">
    <source>
        <dbReference type="EMBL" id="MBI6653621.1"/>
    </source>
</evidence>
<reference evidence="1 2" key="1">
    <citation type="submission" date="2020-12" db="EMBL/GenBank/DDBJ databases">
        <title>Comparative genomic insights into the epidemiology and virulence of plant pathogenic Pseudomonads from Turkey.</title>
        <authorList>
            <person name="Dillon M."/>
            <person name="Ruiz-Bedoya T."/>
            <person name="Bendalovic-Torma C."/>
            <person name="Guttman K.M."/>
            <person name="Kwak H."/>
            <person name="Middleton M.A."/>
            <person name="Wang P.W."/>
            <person name="Horuz S."/>
            <person name="Aysan Y."/>
            <person name="Guttman D.S."/>
        </authorList>
    </citation>
    <scope>NUCLEOTIDE SEQUENCE [LARGE SCALE GENOMIC DNA]</scope>
    <source>
        <strain evidence="1 2">S4_EA_3a</strain>
    </source>
</reference>
<accession>A0ABS0VU21</accession>
<sequence length="95" mass="10545">MIDVTVLLVDLSPITDTAEKVKSDVESKTNSSVKNVMLFDRPSGERIAVVTYALSPAAKSLKLFENLDSYIPEPERDIDKPFLMPIEDVFSISGR</sequence>
<dbReference type="Proteomes" id="UP000614123">
    <property type="component" value="Unassembled WGS sequence"/>
</dbReference>
<comment type="caution">
    <text evidence="1">The sequence shown here is derived from an EMBL/GenBank/DDBJ whole genome shotgun (WGS) entry which is preliminary data.</text>
</comment>
<protein>
    <submittedName>
        <fullName evidence="1">Uncharacterized protein</fullName>
    </submittedName>
</protein>
<gene>
    <name evidence="1" type="ORF">YA0849_32270</name>
</gene>
<name>A0ABS0VU21_PSEVE</name>